<evidence type="ECO:0000313" key="1">
    <source>
        <dbReference type="EMBL" id="QOY38700.2"/>
    </source>
</evidence>
<gene>
    <name evidence="1" type="ORF">AWH56_020585</name>
</gene>
<keyword evidence="2" id="KW-1185">Reference proteome</keyword>
<dbReference type="OrthoDB" id="2629137at2"/>
<dbReference type="Proteomes" id="UP000180175">
    <property type="component" value="Chromosome"/>
</dbReference>
<dbReference type="EMBL" id="CP063356">
    <property type="protein sequence ID" value="QOY38700.2"/>
    <property type="molecule type" value="Genomic_DNA"/>
</dbReference>
<name>A0A7S7LD55_9BACI</name>
<sequence length="205" mass="24039">MAEYMSKTTSKKYFIKLLILLLGAFIIYSIYIHLEYRNYINQSIDRNYDSFWSISHKGSNLADRLEDFIQLPIEKEDISEVKSELYNNWRIVNGESRSILSDLSAISTLHMGDSSSDWGLLRYSLFRIDYFISGMTDKFLEHYSYVISIEEKQKMEAVITVFRTISEENDNELVDIEIILQSIKEPMLIIDHNYSGTLERIGKKD</sequence>
<accession>A0A7S7LD55</accession>
<protein>
    <submittedName>
        <fullName evidence="1">Uncharacterized protein</fullName>
    </submittedName>
</protein>
<evidence type="ECO:0000313" key="2">
    <source>
        <dbReference type="Proteomes" id="UP000180175"/>
    </source>
</evidence>
<organism evidence="1 2">
    <name type="scientific">Anaerobacillus isosaccharinicus</name>
    <dbReference type="NCBI Taxonomy" id="1532552"/>
    <lineage>
        <taxon>Bacteria</taxon>
        <taxon>Bacillati</taxon>
        <taxon>Bacillota</taxon>
        <taxon>Bacilli</taxon>
        <taxon>Bacillales</taxon>
        <taxon>Bacillaceae</taxon>
        <taxon>Anaerobacillus</taxon>
    </lineage>
</organism>
<reference evidence="1 2" key="1">
    <citation type="journal article" date="2017" name="Genome Announc.">
        <title>Draft Genome Sequences of Four Alkaliphilic Bacteria Belonging to the Anaerobacillus Genus.</title>
        <authorList>
            <person name="Bassil N.M."/>
            <person name="Lloyd J.R."/>
        </authorList>
    </citation>
    <scope>NUCLEOTIDE SEQUENCE [LARGE SCALE GENOMIC DNA]</scope>
    <source>
        <strain evidence="1 2">NB2006</strain>
    </source>
</reference>
<reference evidence="1 2" key="2">
    <citation type="journal article" date="2019" name="Int. J. Syst. Evol. Microbiol.">
        <title>Anaerobacillus isosaccharinicus sp. nov., an alkaliphilic bacterium which degrades isosaccharinic acid.</title>
        <authorList>
            <person name="Bassil N.M."/>
            <person name="Lloyd J.R."/>
        </authorList>
    </citation>
    <scope>NUCLEOTIDE SEQUENCE [LARGE SCALE GENOMIC DNA]</scope>
    <source>
        <strain evidence="1 2">NB2006</strain>
    </source>
</reference>
<proteinExistence type="predicted"/>
<dbReference type="KEGG" id="aia:AWH56_020585"/>